<protein>
    <recommendedName>
        <fullName evidence="4">Phytocyanin domain-containing protein</fullName>
    </recommendedName>
</protein>
<evidence type="ECO:0000256" key="2">
    <source>
        <dbReference type="ARBA" id="ARBA00023180"/>
    </source>
</evidence>
<accession>A0A0D2R9Z0</accession>
<proteinExistence type="predicted"/>
<evidence type="ECO:0000256" key="1">
    <source>
        <dbReference type="ARBA" id="ARBA00023157"/>
    </source>
</evidence>
<name>A0A0D2R9Z0_GOSRA</name>
<dbReference type="Gene3D" id="2.60.40.420">
    <property type="entry name" value="Cupredoxins - blue copper proteins"/>
    <property type="match status" value="1"/>
</dbReference>
<dbReference type="PANTHER" id="PTHR33021:SF31">
    <property type="entry name" value="OS02G0720100 PROTEIN"/>
    <property type="match status" value="1"/>
</dbReference>
<keyword evidence="7" id="KW-1185">Reference proteome</keyword>
<dbReference type="AlphaFoldDB" id="A0A0D2R9Z0"/>
<dbReference type="Gramene" id="KJB67327">
    <property type="protein sequence ID" value="KJB67327"/>
    <property type="gene ID" value="B456_010G186200"/>
</dbReference>
<dbReference type="PANTHER" id="PTHR33021">
    <property type="entry name" value="BLUE COPPER PROTEIN"/>
    <property type="match status" value="1"/>
</dbReference>
<organism evidence="5 7">
    <name type="scientific">Gossypium raimondii</name>
    <name type="common">Peruvian cotton</name>
    <name type="synonym">Gossypium klotzschianum subsp. raimondii</name>
    <dbReference type="NCBI Taxonomy" id="29730"/>
    <lineage>
        <taxon>Eukaryota</taxon>
        <taxon>Viridiplantae</taxon>
        <taxon>Streptophyta</taxon>
        <taxon>Embryophyta</taxon>
        <taxon>Tracheophyta</taxon>
        <taxon>Spermatophyta</taxon>
        <taxon>Magnoliopsida</taxon>
        <taxon>eudicotyledons</taxon>
        <taxon>Gunneridae</taxon>
        <taxon>Pentapetalae</taxon>
        <taxon>rosids</taxon>
        <taxon>malvids</taxon>
        <taxon>Malvales</taxon>
        <taxon>Malvaceae</taxon>
        <taxon>Malvoideae</taxon>
        <taxon>Gossypium</taxon>
    </lineage>
</organism>
<evidence type="ECO:0000259" key="4">
    <source>
        <dbReference type="PROSITE" id="PS51485"/>
    </source>
</evidence>
<dbReference type="eggNOG" id="ENOG502S1H3">
    <property type="taxonomic scope" value="Eukaryota"/>
</dbReference>
<feature type="domain" description="Phytocyanin" evidence="4">
    <location>
        <begin position="27"/>
        <end position="127"/>
    </location>
</feature>
<keyword evidence="1" id="KW-1015">Disulfide bond</keyword>
<evidence type="ECO:0000313" key="6">
    <source>
        <dbReference type="EMBL" id="MBA0598332.1"/>
    </source>
</evidence>
<dbReference type="STRING" id="29730.A0A0D2R9Z0"/>
<dbReference type="Proteomes" id="UP000032304">
    <property type="component" value="Chromosome 10"/>
</dbReference>
<dbReference type="FunFam" id="2.60.40.420:FF:000034">
    <property type="entry name" value="Cupredoxin superfamily protein"/>
    <property type="match status" value="1"/>
</dbReference>
<reference evidence="6" key="3">
    <citation type="submission" date="2020-04" db="EMBL/GenBank/DDBJ databases">
        <authorList>
            <person name="Grover C.E."/>
            <person name="Arick M.A. II"/>
            <person name="Thrash A."/>
            <person name="Conover J.L."/>
            <person name="Sanders W.S."/>
            <person name="Peterson D.G."/>
            <person name="Scheffler J.A."/>
            <person name="Scheffler B.E."/>
            <person name="Wendel J.F."/>
        </authorList>
    </citation>
    <scope>NUCLEOTIDE SEQUENCE</scope>
    <source>
        <strain evidence="6">8</strain>
        <tissue evidence="6">Leaf</tissue>
    </source>
</reference>
<evidence type="ECO:0000313" key="5">
    <source>
        <dbReference type="EMBL" id="KJB67327.1"/>
    </source>
</evidence>
<dbReference type="EMBL" id="JABEZZ010000010">
    <property type="protein sequence ID" value="MBA0598332.1"/>
    <property type="molecule type" value="Genomic_DNA"/>
</dbReference>
<evidence type="ECO:0000256" key="3">
    <source>
        <dbReference type="SAM" id="SignalP"/>
    </source>
</evidence>
<dbReference type="GO" id="GO:0009055">
    <property type="term" value="F:electron transfer activity"/>
    <property type="evidence" value="ECO:0007669"/>
    <property type="project" value="InterPro"/>
</dbReference>
<evidence type="ECO:0000313" key="8">
    <source>
        <dbReference type="Proteomes" id="UP000593578"/>
    </source>
</evidence>
<reference evidence="6 8" key="2">
    <citation type="journal article" date="2019" name="Genome Biol. Evol.">
        <title>Insights into the evolution of the New World diploid cottons (Gossypium, subgenus Houzingenia) based on genome sequencing.</title>
        <authorList>
            <person name="Grover C.E."/>
            <person name="Arick M.A. 2nd"/>
            <person name="Thrash A."/>
            <person name="Conover J.L."/>
            <person name="Sanders W.S."/>
            <person name="Peterson D.G."/>
            <person name="Frelichowski J.E."/>
            <person name="Scheffler J.A."/>
            <person name="Scheffler B.E."/>
            <person name="Wendel J.F."/>
        </authorList>
    </citation>
    <scope>NUCLEOTIDE SEQUENCE [LARGE SCALE GENOMIC DNA]</scope>
    <source>
        <strain evidence="6">8</strain>
        <tissue evidence="6">Leaf</tissue>
    </source>
</reference>
<dbReference type="InterPro" id="IPR008972">
    <property type="entry name" value="Cupredoxin"/>
</dbReference>
<dbReference type="PROSITE" id="PS51485">
    <property type="entry name" value="PHYTOCYANIN"/>
    <property type="match status" value="1"/>
</dbReference>
<dbReference type="InterPro" id="IPR039391">
    <property type="entry name" value="Phytocyanin-like"/>
</dbReference>
<dbReference type="CDD" id="cd04216">
    <property type="entry name" value="Phytocyanin"/>
    <property type="match status" value="1"/>
</dbReference>
<keyword evidence="3" id="KW-0732">Signal</keyword>
<dbReference type="InterPro" id="IPR003245">
    <property type="entry name" value="Phytocyanin_dom"/>
</dbReference>
<keyword evidence="2" id="KW-0325">Glycoprotein</keyword>
<evidence type="ECO:0000313" key="7">
    <source>
        <dbReference type="Proteomes" id="UP000032304"/>
    </source>
</evidence>
<dbReference type="GO" id="GO:0005886">
    <property type="term" value="C:plasma membrane"/>
    <property type="evidence" value="ECO:0007669"/>
    <property type="project" value="TreeGrafter"/>
</dbReference>
<sequence>MTMVTKMVMVLVFMAASTGVKWVGAQVHHVVGGDRGWDPSFDVASWSSGRIFRVGDKICFPYSAAQESIVEVKSKDEYESCDVGNPIRMYTVGLDGIELDGEGIRYFMSSKPESCKRGLKLRVELMPLQSPEFPQEILSESESESDNSDWSIAAAPTTPSPSVQLYGNFLLSSFGLLLCTCMAI</sequence>
<dbReference type="OMA" id="WPLMERM"/>
<feature type="chain" id="PRO_5033715564" description="Phytocyanin domain-containing protein" evidence="3">
    <location>
        <begin position="20"/>
        <end position="184"/>
    </location>
</feature>
<feature type="signal peptide" evidence="3">
    <location>
        <begin position="1"/>
        <end position="19"/>
    </location>
</feature>
<gene>
    <name evidence="5" type="ORF">B456_010G186200</name>
    <name evidence="6" type="ORF">Gorai_008099</name>
</gene>
<dbReference type="Pfam" id="PF02298">
    <property type="entry name" value="Cu_bind_like"/>
    <property type="match status" value="1"/>
</dbReference>
<reference evidence="5 7" key="1">
    <citation type="journal article" date="2012" name="Nature">
        <title>Repeated polyploidization of Gossypium genomes and the evolution of spinnable cotton fibres.</title>
        <authorList>
            <person name="Paterson A.H."/>
            <person name="Wendel J.F."/>
            <person name="Gundlach H."/>
            <person name="Guo H."/>
            <person name="Jenkins J."/>
            <person name="Jin D."/>
            <person name="Llewellyn D."/>
            <person name="Showmaker K.C."/>
            <person name="Shu S."/>
            <person name="Udall J."/>
            <person name="Yoo M.J."/>
            <person name="Byers R."/>
            <person name="Chen W."/>
            <person name="Doron-Faigenboim A."/>
            <person name="Duke M.V."/>
            <person name="Gong L."/>
            <person name="Grimwood J."/>
            <person name="Grover C."/>
            <person name="Grupp K."/>
            <person name="Hu G."/>
            <person name="Lee T.H."/>
            <person name="Li J."/>
            <person name="Lin L."/>
            <person name="Liu T."/>
            <person name="Marler B.S."/>
            <person name="Page J.T."/>
            <person name="Roberts A.W."/>
            <person name="Romanel E."/>
            <person name="Sanders W.S."/>
            <person name="Szadkowski E."/>
            <person name="Tan X."/>
            <person name="Tang H."/>
            <person name="Xu C."/>
            <person name="Wang J."/>
            <person name="Wang Z."/>
            <person name="Zhang D."/>
            <person name="Zhang L."/>
            <person name="Ashrafi H."/>
            <person name="Bedon F."/>
            <person name="Bowers J.E."/>
            <person name="Brubaker C.L."/>
            <person name="Chee P.W."/>
            <person name="Das S."/>
            <person name="Gingle A.R."/>
            <person name="Haigler C.H."/>
            <person name="Harker D."/>
            <person name="Hoffmann L.V."/>
            <person name="Hovav R."/>
            <person name="Jones D.C."/>
            <person name="Lemke C."/>
            <person name="Mansoor S."/>
            <person name="ur Rahman M."/>
            <person name="Rainville L.N."/>
            <person name="Rambani A."/>
            <person name="Reddy U.K."/>
            <person name="Rong J.K."/>
            <person name="Saranga Y."/>
            <person name="Scheffler B.E."/>
            <person name="Scheffler J.A."/>
            <person name="Stelly D.M."/>
            <person name="Triplett B.A."/>
            <person name="Van Deynze A."/>
            <person name="Vaslin M.F."/>
            <person name="Waghmare V.N."/>
            <person name="Walford S.A."/>
            <person name="Wright R.J."/>
            <person name="Zaki E.A."/>
            <person name="Zhang T."/>
            <person name="Dennis E.S."/>
            <person name="Mayer K.F."/>
            <person name="Peterson D.G."/>
            <person name="Rokhsar D.S."/>
            <person name="Wang X."/>
            <person name="Schmutz J."/>
        </authorList>
    </citation>
    <scope>NUCLEOTIDE SEQUENCE [LARGE SCALE GENOMIC DNA]</scope>
</reference>
<dbReference type="EMBL" id="CM001749">
    <property type="protein sequence ID" value="KJB67327.1"/>
    <property type="molecule type" value="Genomic_DNA"/>
</dbReference>
<dbReference type="Proteomes" id="UP000593578">
    <property type="component" value="Unassembled WGS sequence"/>
</dbReference>
<dbReference type="SUPFAM" id="SSF49503">
    <property type="entry name" value="Cupredoxins"/>
    <property type="match status" value="1"/>
</dbReference>